<dbReference type="GO" id="GO:0046983">
    <property type="term" value="F:protein dimerization activity"/>
    <property type="evidence" value="ECO:0007669"/>
    <property type="project" value="InterPro"/>
</dbReference>
<comment type="catalytic activity">
    <reaction evidence="1">
        <text>ATP + protein L-histidine = ADP + protein N-phospho-L-histidine.</text>
        <dbReference type="EC" id="2.7.13.3"/>
    </reaction>
</comment>
<dbReference type="RefSeq" id="WP_128673531.1">
    <property type="nucleotide sequence ID" value="NZ_CP124777.1"/>
</dbReference>
<dbReference type="SMART" id="SM00387">
    <property type="entry name" value="HATPase_c"/>
    <property type="match status" value="1"/>
</dbReference>
<dbReference type="Pfam" id="PF07730">
    <property type="entry name" value="HisKA_3"/>
    <property type="match status" value="1"/>
</dbReference>
<dbReference type="Gene3D" id="1.20.5.1930">
    <property type="match status" value="1"/>
</dbReference>
<dbReference type="Pfam" id="PF02518">
    <property type="entry name" value="HATPase_c"/>
    <property type="match status" value="1"/>
</dbReference>
<comment type="caution">
    <text evidence="11">The sequence shown here is derived from an EMBL/GenBank/DDBJ whole genome shotgun (WGS) entry which is preliminary data.</text>
</comment>
<evidence type="ECO:0000313" key="11">
    <source>
        <dbReference type="EMBL" id="RRJ27190.1"/>
    </source>
</evidence>
<accession>A0A3P3R3E0</accession>
<proteinExistence type="predicted"/>
<keyword evidence="9" id="KW-0472">Membrane</keyword>
<feature type="transmembrane region" description="Helical" evidence="9">
    <location>
        <begin position="14"/>
        <end position="33"/>
    </location>
</feature>
<dbReference type="PROSITE" id="PS50109">
    <property type="entry name" value="HIS_KIN"/>
    <property type="match status" value="1"/>
</dbReference>
<gene>
    <name evidence="11" type="ORF">EHV10_04115</name>
</gene>
<keyword evidence="3" id="KW-0597">Phosphoprotein</keyword>
<keyword evidence="9" id="KW-1133">Transmembrane helix</keyword>
<keyword evidence="6 11" id="KW-0418">Kinase</keyword>
<keyword evidence="8" id="KW-0902">Two-component regulatory system</keyword>
<dbReference type="AlphaFoldDB" id="A0A3P3R3E0"/>
<feature type="transmembrane region" description="Helical" evidence="9">
    <location>
        <begin position="101"/>
        <end position="127"/>
    </location>
</feature>
<dbReference type="InterPro" id="IPR003594">
    <property type="entry name" value="HATPase_dom"/>
</dbReference>
<dbReference type="GO" id="GO:0000155">
    <property type="term" value="F:phosphorelay sensor kinase activity"/>
    <property type="evidence" value="ECO:0007669"/>
    <property type="project" value="InterPro"/>
</dbReference>
<evidence type="ECO:0000256" key="8">
    <source>
        <dbReference type="ARBA" id="ARBA00023012"/>
    </source>
</evidence>
<evidence type="ECO:0000256" key="6">
    <source>
        <dbReference type="ARBA" id="ARBA00022777"/>
    </source>
</evidence>
<dbReference type="EMBL" id="RRCO01000001">
    <property type="protein sequence ID" value="RRJ27190.1"/>
    <property type="molecule type" value="Genomic_DNA"/>
</dbReference>
<evidence type="ECO:0000256" key="9">
    <source>
        <dbReference type="SAM" id="Phobius"/>
    </source>
</evidence>
<reference evidence="11 12" key="1">
    <citation type="submission" date="2018-11" db="EMBL/GenBank/DDBJ databases">
        <title>Genome sequencing of Lachnoanaerobaculum sp. KCOM 2030 (= ChDC B114).</title>
        <authorList>
            <person name="Kook J.-K."/>
            <person name="Park S.-N."/>
            <person name="Lim Y.K."/>
        </authorList>
    </citation>
    <scope>NUCLEOTIDE SEQUENCE [LARGE SCALE GENOMIC DNA]</scope>
    <source>
        <strain evidence="11 12">KCOM 2030</strain>
    </source>
</reference>
<keyword evidence="5" id="KW-0547">Nucleotide-binding</keyword>
<dbReference type="PANTHER" id="PTHR24421:SF10">
    <property type="entry name" value="NITRATE_NITRITE SENSOR PROTEIN NARQ"/>
    <property type="match status" value="1"/>
</dbReference>
<feature type="transmembrane region" description="Helical" evidence="9">
    <location>
        <begin position="70"/>
        <end position="95"/>
    </location>
</feature>
<dbReference type="PANTHER" id="PTHR24421">
    <property type="entry name" value="NITRATE/NITRITE SENSOR PROTEIN NARX-RELATED"/>
    <property type="match status" value="1"/>
</dbReference>
<dbReference type="InterPro" id="IPR011712">
    <property type="entry name" value="Sig_transdc_His_kin_sub3_dim/P"/>
</dbReference>
<dbReference type="InterPro" id="IPR050482">
    <property type="entry name" value="Sensor_HK_TwoCompSys"/>
</dbReference>
<organism evidence="11 12">
    <name type="scientific">Lachnoanaerobaculum gingivalis</name>
    <dbReference type="NCBI Taxonomy" id="2490855"/>
    <lineage>
        <taxon>Bacteria</taxon>
        <taxon>Bacillati</taxon>
        <taxon>Bacillota</taxon>
        <taxon>Clostridia</taxon>
        <taxon>Lachnospirales</taxon>
        <taxon>Lachnospiraceae</taxon>
        <taxon>Lachnoanaerobaculum</taxon>
    </lineage>
</organism>
<keyword evidence="7" id="KW-0067">ATP-binding</keyword>
<protein>
    <recommendedName>
        <fullName evidence="2">histidine kinase</fullName>
        <ecNumber evidence="2">2.7.13.3</ecNumber>
    </recommendedName>
</protein>
<dbReference type="CDD" id="cd16917">
    <property type="entry name" value="HATPase_UhpB-NarQ-NarX-like"/>
    <property type="match status" value="1"/>
</dbReference>
<feature type="transmembrane region" description="Helical" evidence="9">
    <location>
        <begin position="39"/>
        <end position="58"/>
    </location>
</feature>
<evidence type="ECO:0000256" key="5">
    <source>
        <dbReference type="ARBA" id="ARBA00022741"/>
    </source>
</evidence>
<evidence type="ECO:0000313" key="12">
    <source>
        <dbReference type="Proteomes" id="UP000272490"/>
    </source>
</evidence>
<name>A0A3P3R3E0_9FIRM</name>
<evidence type="ECO:0000256" key="1">
    <source>
        <dbReference type="ARBA" id="ARBA00000085"/>
    </source>
</evidence>
<dbReference type="GO" id="GO:0005524">
    <property type="term" value="F:ATP binding"/>
    <property type="evidence" value="ECO:0007669"/>
    <property type="project" value="UniProtKB-KW"/>
</dbReference>
<dbReference type="EC" id="2.7.13.3" evidence="2"/>
<keyword evidence="4" id="KW-0808">Transferase</keyword>
<dbReference type="InterPro" id="IPR005467">
    <property type="entry name" value="His_kinase_dom"/>
</dbReference>
<evidence type="ECO:0000256" key="2">
    <source>
        <dbReference type="ARBA" id="ARBA00012438"/>
    </source>
</evidence>
<feature type="transmembrane region" description="Helical" evidence="9">
    <location>
        <begin position="139"/>
        <end position="162"/>
    </location>
</feature>
<dbReference type="SUPFAM" id="SSF55874">
    <property type="entry name" value="ATPase domain of HSP90 chaperone/DNA topoisomerase II/histidine kinase"/>
    <property type="match status" value="1"/>
</dbReference>
<keyword evidence="12" id="KW-1185">Reference proteome</keyword>
<dbReference type="InterPro" id="IPR036890">
    <property type="entry name" value="HATPase_C_sf"/>
</dbReference>
<evidence type="ECO:0000259" key="10">
    <source>
        <dbReference type="PROSITE" id="PS50109"/>
    </source>
</evidence>
<evidence type="ECO:0000256" key="4">
    <source>
        <dbReference type="ARBA" id="ARBA00022679"/>
    </source>
</evidence>
<keyword evidence="9" id="KW-0812">Transmembrane</keyword>
<dbReference type="OrthoDB" id="9781904at2"/>
<dbReference type="Gene3D" id="3.30.565.10">
    <property type="entry name" value="Histidine kinase-like ATPase, C-terminal domain"/>
    <property type="match status" value="1"/>
</dbReference>
<feature type="domain" description="Histidine kinase" evidence="10">
    <location>
        <begin position="343"/>
        <end position="534"/>
    </location>
</feature>
<evidence type="ECO:0000256" key="3">
    <source>
        <dbReference type="ARBA" id="ARBA00022553"/>
    </source>
</evidence>
<evidence type="ECO:0000256" key="7">
    <source>
        <dbReference type="ARBA" id="ARBA00022840"/>
    </source>
</evidence>
<sequence length="534" mass="61584">MGGRECSTYININVLWRIVAFVISTVFYILVSVYNKENINLIIFLGMSISCALSCWLYKKACENRMHFRIMFSLEVFAYGIFIFLSGGCYSPYLWYEVNCILLMVALDKNITVTFIACIWCLFCAIAGKSIENSSYQDINIILGMGMLMCEFYIIRYYVAYIGKQNEELESLNTELNKEKELSNYAFVMLTELSESFGLFAMTDPKKIMEKLSMLLRNNNLYREFVLVKFERDDFPEIVESCGIEKDIYDDISEKIKFQDEDSDNSENSEILKIESSGNIYELIKIGESDYLSGILIRRSSELHDDGKDFYLQLIKTVFNNLDTYAQIERYVAVEEQNRIANEIHDTVIQKLFGITCNLAVLESKVKADIEKKDIIESIHILKKSAESTMAELRESIYGKRFKDNINTFIHAVYAYMEELERLNDVRINLNLDEEADYITIAQKIALYRVACEAVNNAIKHGKSKNINIELKMQSDTVELLIEDDGTGFSREDKNFSEGNGLRNMRNIAVLLKGYLSVVYDDKKGVRVKLSLPR</sequence>
<dbReference type="Proteomes" id="UP000272490">
    <property type="component" value="Unassembled WGS sequence"/>
</dbReference>
<dbReference type="GO" id="GO:0016020">
    <property type="term" value="C:membrane"/>
    <property type="evidence" value="ECO:0007669"/>
    <property type="project" value="InterPro"/>
</dbReference>